<dbReference type="InterPro" id="IPR045528">
    <property type="entry name" value="DO-GTPase2"/>
</dbReference>
<feature type="domain" description="Double-GTPase 2" evidence="1">
    <location>
        <begin position="76"/>
        <end position="281"/>
    </location>
</feature>
<dbReference type="AlphaFoldDB" id="A0A166P2G5"/>
<accession>A0A166P2G5</accession>
<evidence type="ECO:0000313" key="2">
    <source>
        <dbReference type="EMBL" id="KZN18270.1"/>
    </source>
</evidence>
<dbReference type="OrthoDB" id="9758568at2"/>
<dbReference type="RefSeq" id="WP_063342589.1">
    <property type="nucleotide sequence ID" value="NZ_LUKJ01000003.1"/>
</dbReference>
<dbReference type="EMBL" id="LUKJ01000003">
    <property type="protein sequence ID" value="KZN18270.1"/>
    <property type="molecule type" value="Genomic_DNA"/>
</dbReference>
<gene>
    <name evidence="2" type="ORF">A1D17_19680</name>
</gene>
<reference evidence="2 3" key="2">
    <citation type="journal article" date="2018" name="Nature">
        <title>Mutant phenotypes for thousands of bacterial genes of unknown function.</title>
        <authorList>
            <person name="Price M.N."/>
            <person name="Wetmore K.M."/>
            <person name="Waters R.J."/>
            <person name="Callaghan M."/>
            <person name="Ray J."/>
            <person name="Liu H."/>
            <person name="Kuehl J.V."/>
            <person name="Melnyk R.A."/>
            <person name="Lamson J.S."/>
            <person name="Suh Y."/>
            <person name="Carlson H.K."/>
            <person name="Esquivel Z."/>
            <person name="Sadeeshkumar H."/>
            <person name="Chakraborty R."/>
            <person name="Zane G.M."/>
            <person name="Rubin B.E."/>
            <person name="Wall J.D."/>
            <person name="Visel A."/>
            <person name="Bristow J."/>
            <person name="Blow M.J."/>
            <person name="Arkin A.P."/>
            <person name="Deutschbauer A.M."/>
        </authorList>
    </citation>
    <scope>NUCLEOTIDE SEQUENCE [LARGE SCALE GENOMIC DNA]</scope>
    <source>
        <strain evidence="2 3">FW300-N1B4</strain>
    </source>
</reference>
<dbReference type="Proteomes" id="UP000076489">
    <property type="component" value="Unassembled WGS sequence"/>
</dbReference>
<dbReference type="SUPFAM" id="SSF52540">
    <property type="entry name" value="P-loop containing nucleoside triphosphate hydrolases"/>
    <property type="match status" value="1"/>
</dbReference>
<dbReference type="InterPro" id="IPR027417">
    <property type="entry name" value="P-loop_NTPase"/>
</dbReference>
<comment type="caution">
    <text evidence="2">The sequence shown here is derived from an EMBL/GenBank/DDBJ whole genome shotgun (WGS) entry which is preliminary data.</text>
</comment>
<protein>
    <recommendedName>
        <fullName evidence="1">Double-GTPase 2 domain-containing protein</fullName>
    </recommendedName>
</protein>
<reference evidence="3" key="1">
    <citation type="submission" date="2016-03" db="EMBL/GenBank/DDBJ databases">
        <authorList>
            <person name="Ray J."/>
            <person name="Price M."/>
            <person name="Deutschbauer A."/>
        </authorList>
    </citation>
    <scope>NUCLEOTIDE SEQUENCE [LARGE SCALE GENOMIC DNA]</scope>
    <source>
        <strain evidence="3">FW300-N1B4</strain>
    </source>
</reference>
<proteinExistence type="predicted"/>
<evidence type="ECO:0000259" key="1">
    <source>
        <dbReference type="Pfam" id="PF19993"/>
    </source>
</evidence>
<organism evidence="2 3">
    <name type="scientific">Pseudomonas fluorescens</name>
    <dbReference type="NCBI Taxonomy" id="294"/>
    <lineage>
        <taxon>Bacteria</taxon>
        <taxon>Pseudomonadati</taxon>
        <taxon>Pseudomonadota</taxon>
        <taxon>Gammaproteobacteria</taxon>
        <taxon>Pseudomonadales</taxon>
        <taxon>Pseudomonadaceae</taxon>
        <taxon>Pseudomonas</taxon>
    </lineage>
</organism>
<name>A0A166P2G5_PSEFL</name>
<sequence>MTTQRCANPNCNVHDGETCVLGELIPESCNEWRSTPIESNSTSDSTSPPLEARVPWSGSALGLSDLILLLPRSKHILVGVLGAHNGGKTTLLAANYLLMLQGRAMADAMFSGSRTLHAWESLASWMRFDDSARPPTFPPHTPRASNRVPGLLHIALRREGGDFRDVLLADAPGEWFSSWAVNESAPQAEGARWLSTHSNAFVVVADCQRLSGQERGLARKELLQLLDRLANHVEDRPVSLLWTKSEHDVPPGIKNSIREALASSFPGATEHEVSIKTPESFAKAIDVVVSAAWRSAPASEIELKIQAQDPFLSFRGHHAYA</sequence>
<evidence type="ECO:0000313" key="3">
    <source>
        <dbReference type="Proteomes" id="UP000076489"/>
    </source>
</evidence>
<dbReference type="Pfam" id="PF19993">
    <property type="entry name" value="DO-GTPase2"/>
    <property type="match status" value="1"/>
</dbReference>